<keyword evidence="1" id="KW-1015">Disulfide bond</keyword>
<dbReference type="Gene3D" id="3.10.250.10">
    <property type="entry name" value="SRCR-like domain"/>
    <property type="match status" value="1"/>
</dbReference>
<gene>
    <name evidence="5" type="primary">LOC100201811</name>
</gene>
<reference evidence="5" key="1">
    <citation type="submission" date="2025-08" db="UniProtKB">
        <authorList>
            <consortium name="RefSeq"/>
        </authorList>
    </citation>
    <scope>IDENTIFICATION</scope>
</reference>
<feature type="compositionally biased region" description="Basic and acidic residues" evidence="2">
    <location>
        <begin position="209"/>
        <end position="218"/>
    </location>
</feature>
<keyword evidence="4" id="KW-1185">Reference proteome</keyword>
<evidence type="ECO:0000256" key="1">
    <source>
        <dbReference type="ARBA" id="ARBA00023157"/>
    </source>
</evidence>
<proteinExistence type="predicted"/>
<dbReference type="Proteomes" id="UP001652625">
    <property type="component" value="Chromosome 15"/>
</dbReference>
<feature type="compositionally biased region" description="Basic residues" evidence="2">
    <location>
        <begin position="1362"/>
        <end position="1386"/>
    </location>
</feature>
<evidence type="ECO:0000256" key="2">
    <source>
        <dbReference type="SAM" id="MobiDB-lite"/>
    </source>
</evidence>
<feature type="region of interest" description="Disordered" evidence="2">
    <location>
        <begin position="1356"/>
        <end position="1386"/>
    </location>
</feature>
<feature type="region of interest" description="Disordered" evidence="2">
    <location>
        <begin position="209"/>
        <end position="237"/>
    </location>
</feature>
<accession>A0ABM4DNY4</accession>
<organism evidence="4 5">
    <name type="scientific">Hydra vulgaris</name>
    <name type="common">Hydra</name>
    <name type="synonym">Hydra attenuata</name>
    <dbReference type="NCBI Taxonomy" id="6087"/>
    <lineage>
        <taxon>Eukaryota</taxon>
        <taxon>Metazoa</taxon>
        <taxon>Cnidaria</taxon>
        <taxon>Hydrozoa</taxon>
        <taxon>Hydroidolina</taxon>
        <taxon>Anthoathecata</taxon>
        <taxon>Aplanulata</taxon>
        <taxon>Hydridae</taxon>
        <taxon>Hydra</taxon>
    </lineage>
</organism>
<evidence type="ECO:0000313" key="4">
    <source>
        <dbReference type="Proteomes" id="UP001652625"/>
    </source>
</evidence>
<dbReference type="RefSeq" id="XP_065676276.1">
    <property type="nucleotide sequence ID" value="XM_065820204.1"/>
</dbReference>
<dbReference type="InterPro" id="IPR001190">
    <property type="entry name" value="SRCR"/>
</dbReference>
<sequence>MIQLLNKSFTKIKLNMIKWKTFLVLTSLHVGLIVSNKIELGIGNFPIPNLRKQYPKNTIITSEDNNGVEKSWELRFYLTMPNPSDIKSFSTVLNIRSLRRTLTLEFVKKNDDKYFQLKQLPDRVLDTIAVNKMRKNTMFIRITKNDGFQITIDTIDNQFKSKLIKNYSTDSTIETIDPLVKDHYLTVENLVFYSGSIDDLVIDDKEGKTGEKVKKSNSEDEENEEDEENSGEKEDLKKSLHGVKTFNTRKKDNDGVLEKSWQLYFDLVVPQLVSGVVLKIKSLTNPKILDLILHVNNNDTKSLNLVQSITDSKGFQYFNILSKFDMDGNLWEKAMKVKIFKSDGIQLIVNDHKSALINSESLPEYALRNALIDFQEKNEGITVKNVMFINGESALRTFKTAKLFTTFRILVDLRITKKSSGLHLLFNIKNKKQTLIEVSYQQDKIRYCYFLAEETDKCKDLEVEKDKWVHLLIEQWKASDTFYNTIKVNSGIQQYITERTRDRSITNNFNIQDPKINDVLVTYNVLNADIKSFVIFNPASDTFGVIRFNGKQVYQNHWTKENSKVVCTMLKYNFMHEITIDKDVQFYNGFEYNNKTFSCIGDEQSLNDCRQENYLSGIKQPAAVACTNWSDDLLNESLDTILLTGTNMNIISSLNYYLTDLKQRFGKWSCSSVNPDNQNICSVDDVISEAFSNLQNLENENAKKAIKLSDKYNLQKLLEFEFLKKSFDYLKNELYKTKTSIGKYFRNLADFDNQLANHDLTYARDMWDKANNIIKEKEDDLLNSILELQDSAIAMKAGDLLHQIGKLLIQILGRLNPIKWITDTDEGIIGPLETSIEIAKNMKDLATIVIVYSENIEKLNAILKKSNGKRSENKETFTKINDILNKAKSNIKLTLADCKTFLELYGGYTPAIEQSDIDEYSGIVEAMVDTFIEKISDPQSLLGTVASGFGEYKANNIKMALKLLFGQYEVVKEKQSEIMDAFARSARSMLAKKSAEDIINDSGDTDLQKKLKMIKGVYLTRSQKLRLYTDLCHIYTYRNHGMQTSDCTQILMDPDTSDFRLLSYNLMPDMCSNAETISKIVLIPLNLEGDIKKGILSSNELFRYYPSADPKKNEWVTNGTTSFKIPNKQWLVNHGWISNEIKEPIFLKKLELFLPLETKDVTFSYEVEMQLQTVTLRNVKYSFESKIKNKISYNSEDCLKPENNPYKMTDCRKLLTNLCILTSGQVDGGFLPVLEDSKFSISLRSRTKLTKLYPIDIIYLKANVEFCSKKQVQTKSEISNPVILNEDTESCCTDTNKYFDLFEQINFHQRIRSRQAFCKVCPENSTPKFFGYFCQKCPQGFKETNEWFGCEQNTDTTLTKSPKGKKIRNHQKKGNPKTSKNKTSKK</sequence>
<evidence type="ECO:0000313" key="5">
    <source>
        <dbReference type="RefSeq" id="XP_065676276.1"/>
    </source>
</evidence>
<protein>
    <submittedName>
        <fullName evidence="5">Uncharacterized protein LOC100201811 isoform X4</fullName>
    </submittedName>
</protein>
<dbReference type="Pfam" id="PF00530">
    <property type="entry name" value="SRCR"/>
    <property type="match status" value="1"/>
</dbReference>
<feature type="domain" description="SRCR" evidence="3">
    <location>
        <begin position="551"/>
        <end position="626"/>
    </location>
</feature>
<dbReference type="GeneID" id="100201811"/>
<evidence type="ECO:0000259" key="3">
    <source>
        <dbReference type="Pfam" id="PF00530"/>
    </source>
</evidence>
<dbReference type="InterPro" id="IPR036772">
    <property type="entry name" value="SRCR-like_dom_sf"/>
</dbReference>
<feature type="compositionally biased region" description="Acidic residues" evidence="2">
    <location>
        <begin position="219"/>
        <end position="229"/>
    </location>
</feature>
<name>A0ABM4DNY4_HYDVU</name>
<dbReference type="SUPFAM" id="SSF56487">
    <property type="entry name" value="SRCR-like"/>
    <property type="match status" value="1"/>
</dbReference>